<dbReference type="AlphaFoldDB" id="A0A1Y2AX09"/>
<dbReference type="SMART" id="SM00066">
    <property type="entry name" value="GAL4"/>
    <property type="match status" value="1"/>
</dbReference>
<protein>
    <submittedName>
        <fullName evidence="5">Fungal-specific transcription factor domain-domain-containing protein</fullName>
    </submittedName>
</protein>
<dbReference type="InterPro" id="IPR036864">
    <property type="entry name" value="Zn2-C6_fun-type_DNA-bd_sf"/>
</dbReference>
<comment type="caution">
    <text evidence="5">The sequence shown here is derived from an EMBL/GenBank/DDBJ whole genome shotgun (WGS) entry which is preliminary data.</text>
</comment>
<dbReference type="STRING" id="71784.A0A1Y2AX09"/>
<feature type="region of interest" description="Disordered" evidence="3">
    <location>
        <begin position="245"/>
        <end position="274"/>
    </location>
</feature>
<dbReference type="InterPro" id="IPR001138">
    <property type="entry name" value="Zn2Cys6_DnaBD"/>
</dbReference>
<dbReference type="GO" id="GO:0005634">
    <property type="term" value="C:nucleus"/>
    <property type="evidence" value="ECO:0007669"/>
    <property type="project" value="UniProtKB-SubCell"/>
</dbReference>
<dbReference type="PROSITE" id="PS50048">
    <property type="entry name" value="ZN2_CY6_FUNGAL_2"/>
    <property type="match status" value="1"/>
</dbReference>
<feature type="domain" description="Zn(2)-C6 fungal-type" evidence="4">
    <location>
        <begin position="43"/>
        <end position="73"/>
    </location>
</feature>
<dbReference type="PROSITE" id="PS00463">
    <property type="entry name" value="ZN2_CY6_FUNGAL_1"/>
    <property type="match status" value="1"/>
</dbReference>
<feature type="compositionally biased region" description="Low complexity" evidence="3">
    <location>
        <begin position="254"/>
        <end position="265"/>
    </location>
</feature>
<keyword evidence="6" id="KW-1185">Reference proteome</keyword>
<evidence type="ECO:0000256" key="2">
    <source>
        <dbReference type="ARBA" id="ARBA00023242"/>
    </source>
</evidence>
<dbReference type="CDD" id="cd00067">
    <property type="entry name" value="GAL4"/>
    <property type="match status" value="1"/>
</dbReference>
<evidence type="ECO:0000259" key="4">
    <source>
        <dbReference type="PROSITE" id="PS50048"/>
    </source>
</evidence>
<dbReference type="GO" id="GO:0000976">
    <property type="term" value="F:transcription cis-regulatory region binding"/>
    <property type="evidence" value="ECO:0007669"/>
    <property type="project" value="TreeGrafter"/>
</dbReference>
<dbReference type="PANTHER" id="PTHR37534:SF7">
    <property type="entry name" value="TRANSCRIPTIONAL ACTIVATOR PROTEIN UGA3"/>
    <property type="match status" value="1"/>
</dbReference>
<sequence>MNSPIASSSRLVHDAHPGTANSSGLSAESPGRKRRKVTRSKSGCLTCRKRRKLCDMIKPACGACSRLKMDCSWPSDDGGRVSHHNRAFSTVRSSLVRPEPMSTAPLQKASTMRFSSRISDHSSQSFTPTPLMSIASTPHDFTGIIDHPLTLQPGLSTVSTYDTDSAPTTYLPLSAPMDDDLGVLDWFTGDGNLDDATLQLWAADCLAVPTTQTSSAFDSLNNLLLQPTPPSLSQTESTVTLGRGELAPTAPQMSRAPSGRSSTSPSRRRADTPTGGLQAALLSHFHDSLSRLVSCTGDAAPSAFEAFTKLSITTARRGPAGQGLHLSILAWAARHMVNRGLVKYEAKCEKFSSQAINLINTRMAELFDEEGVQRPANEPQGDADTEYMTLLAAALMIMQFKICRGDVWGFDTIVEHLTRLVPTVYRADGPDTQPDSMHYQFFENLLYHDVLGSFILTNAPMVPEVIVNQYCRTGLETLNTLTGASLPLFAKMHRIAALVHQRRSKRGKGWSDDDLLDVVQPAMELEEALTKEKKRLDELVITKPSISSHRYLHEAFRVACLLQLRCFVLGEPPCSLNIRLLVRQALSLLEAMCEQNLPGLCSAHWVIFITALCAVASGQEKRELDDRERIEQIYEDFVADFEFLNVSRSRTIVNEVWAKNSNGSVFVDWLDILAEFDWEIFVV</sequence>
<keyword evidence="2" id="KW-0539">Nucleus</keyword>
<dbReference type="GO" id="GO:0000981">
    <property type="term" value="F:DNA-binding transcription factor activity, RNA polymerase II-specific"/>
    <property type="evidence" value="ECO:0007669"/>
    <property type="project" value="InterPro"/>
</dbReference>
<dbReference type="InParanoid" id="A0A1Y2AX09"/>
<evidence type="ECO:0000256" key="1">
    <source>
        <dbReference type="ARBA" id="ARBA00004123"/>
    </source>
</evidence>
<dbReference type="PANTHER" id="PTHR37534">
    <property type="entry name" value="TRANSCRIPTIONAL ACTIVATOR PROTEIN UGA3"/>
    <property type="match status" value="1"/>
</dbReference>
<dbReference type="Gene3D" id="4.10.240.10">
    <property type="entry name" value="Zn(2)-C6 fungal-type DNA-binding domain"/>
    <property type="match status" value="1"/>
</dbReference>
<dbReference type="OrthoDB" id="5419315at2759"/>
<evidence type="ECO:0000313" key="5">
    <source>
        <dbReference type="EMBL" id="ORY27123.1"/>
    </source>
</evidence>
<dbReference type="Pfam" id="PF00172">
    <property type="entry name" value="Zn_clus"/>
    <property type="match status" value="1"/>
</dbReference>
<organism evidence="5 6">
    <name type="scientific">Naematelia encephala</name>
    <dbReference type="NCBI Taxonomy" id="71784"/>
    <lineage>
        <taxon>Eukaryota</taxon>
        <taxon>Fungi</taxon>
        <taxon>Dikarya</taxon>
        <taxon>Basidiomycota</taxon>
        <taxon>Agaricomycotina</taxon>
        <taxon>Tremellomycetes</taxon>
        <taxon>Tremellales</taxon>
        <taxon>Naemateliaceae</taxon>
        <taxon>Naematelia</taxon>
    </lineage>
</organism>
<dbReference type="Proteomes" id="UP000193986">
    <property type="component" value="Unassembled WGS sequence"/>
</dbReference>
<reference evidence="5 6" key="1">
    <citation type="submission" date="2016-07" db="EMBL/GenBank/DDBJ databases">
        <title>Pervasive Adenine N6-methylation of Active Genes in Fungi.</title>
        <authorList>
            <consortium name="DOE Joint Genome Institute"/>
            <person name="Mondo S.J."/>
            <person name="Dannebaum R.O."/>
            <person name="Kuo R.C."/>
            <person name="Labutti K."/>
            <person name="Haridas S."/>
            <person name="Kuo A."/>
            <person name="Salamov A."/>
            <person name="Ahrendt S.R."/>
            <person name="Lipzen A."/>
            <person name="Sullivan W."/>
            <person name="Andreopoulos W.B."/>
            <person name="Clum A."/>
            <person name="Lindquist E."/>
            <person name="Daum C."/>
            <person name="Ramamoorthy G.K."/>
            <person name="Gryganskyi A."/>
            <person name="Culley D."/>
            <person name="Magnuson J.K."/>
            <person name="James T.Y."/>
            <person name="O'Malley M.A."/>
            <person name="Stajich J.E."/>
            <person name="Spatafora J.W."/>
            <person name="Visel A."/>
            <person name="Grigoriev I.V."/>
        </authorList>
    </citation>
    <scope>NUCLEOTIDE SEQUENCE [LARGE SCALE GENOMIC DNA]</scope>
    <source>
        <strain evidence="5 6">68-887.2</strain>
    </source>
</reference>
<proteinExistence type="predicted"/>
<evidence type="ECO:0000256" key="3">
    <source>
        <dbReference type="SAM" id="MobiDB-lite"/>
    </source>
</evidence>
<dbReference type="GO" id="GO:0008270">
    <property type="term" value="F:zinc ion binding"/>
    <property type="evidence" value="ECO:0007669"/>
    <property type="project" value="InterPro"/>
</dbReference>
<dbReference type="SUPFAM" id="SSF57701">
    <property type="entry name" value="Zn2/Cys6 DNA-binding domain"/>
    <property type="match status" value="1"/>
</dbReference>
<dbReference type="Pfam" id="PF11951">
    <property type="entry name" value="Fungal_trans_2"/>
    <property type="match status" value="1"/>
</dbReference>
<dbReference type="GO" id="GO:0045944">
    <property type="term" value="P:positive regulation of transcription by RNA polymerase II"/>
    <property type="evidence" value="ECO:0007669"/>
    <property type="project" value="TreeGrafter"/>
</dbReference>
<feature type="region of interest" description="Disordered" evidence="3">
    <location>
        <begin position="1"/>
        <end position="42"/>
    </location>
</feature>
<gene>
    <name evidence="5" type="ORF">BCR39DRAFT_469708</name>
</gene>
<feature type="compositionally biased region" description="Polar residues" evidence="3">
    <location>
        <begin position="1"/>
        <end position="10"/>
    </location>
</feature>
<accession>A0A1Y2AX09</accession>
<name>A0A1Y2AX09_9TREE</name>
<dbReference type="EMBL" id="MCFC01000041">
    <property type="protein sequence ID" value="ORY27123.1"/>
    <property type="molecule type" value="Genomic_DNA"/>
</dbReference>
<evidence type="ECO:0000313" key="6">
    <source>
        <dbReference type="Proteomes" id="UP000193986"/>
    </source>
</evidence>
<dbReference type="InterPro" id="IPR021858">
    <property type="entry name" value="Fun_TF"/>
</dbReference>
<comment type="subcellular location">
    <subcellularLocation>
        <location evidence="1">Nucleus</location>
    </subcellularLocation>
</comment>